<evidence type="ECO:0000259" key="4">
    <source>
        <dbReference type="Pfam" id="PF08125"/>
    </source>
</evidence>
<dbReference type="PANTHER" id="PTHR30524:SF0">
    <property type="entry name" value="ALTRONATE OXIDOREDUCTASE-RELATED"/>
    <property type="match status" value="1"/>
</dbReference>
<evidence type="ECO:0000256" key="1">
    <source>
        <dbReference type="ARBA" id="ARBA00023002"/>
    </source>
</evidence>
<feature type="domain" description="Mannitol dehydrogenase N-terminal" evidence="3">
    <location>
        <begin position="6"/>
        <end position="229"/>
    </location>
</feature>
<protein>
    <submittedName>
        <fullName evidence="5">D-mannonate oxidoreductase</fullName>
    </submittedName>
</protein>
<evidence type="ECO:0000313" key="5">
    <source>
        <dbReference type="EMBL" id="PWL18781.1"/>
    </source>
</evidence>
<dbReference type="Proteomes" id="UP000245865">
    <property type="component" value="Unassembled WGS sequence"/>
</dbReference>
<dbReference type="InterPro" id="IPR013131">
    <property type="entry name" value="Mannitol_DH_N"/>
</dbReference>
<dbReference type="Pfam" id="PF01232">
    <property type="entry name" value="Mannitol_dh"/>
    <property type="match status" value="1"/>
</dbReference>
<keyword evidence="6" id="KW-1185">Reference proteome</keyword>
<proteinExistence type="predicted"/>
<keyword evidence="1" id="KW-0560">Oxidoreductase</keyword>
<dbReference type="Gene3D" id="1.10.1040.10">
    <property type="entry name" value="N-(1-d-carboxylethyl)-l-norvaline Dehydrogenase, domain 2"/>
    <property type="match status" value="1"/>
</dbReference>
<feature type="domain" description="Mannitol dehydrogenase C-terminal" evidence="4">
    <location>
        <begin position="246"/>
        <end position="362"/>
    </location>
</feature>
<evidence type="ECO:0000313" key="6">
    <source>
        <dbReference type="Proteomes" id="UP000245865"/>
    </source>
</evidence>
<dbReference type="InterPro" id="IPR008927">
    <property type="entry name" value="6-PGluconate_DH-like_C_sf"/>
</dbReference>
<dbReference type="GO" id="GO:0016491">
    <property type="term" value="F:oxidoreductase activity"/>
    <property type="evidence" value="ECO:0007669"/>
    <property type="project" value="UniProtKB-KW"/>
</dbReference>
<dbReference type="PANTHER" id="PTHR30524">
    <property type="entry name" value="MANNITOL-1-PHOSPHATE 5-DEHYDROGENASE"/>
    <property type="match status" value="1"/>
</dbReference>
<comment type="caution">
    <text evidence="5">The sequence shown here is derived from an EMBL/GenBank/DDBJ whole genome shotgun (WGS) entry which is preliminary data.</text>
</comment>
<evidence type="ECO:0000256" key="2">
    <source>
        <dbReference type="ARBA" id="ARBA00023027"/>
    </source>
</evidence>
<dbReference type="OrthoDB" id="271711at2"/>
<dbReference type="Pfam" id="PF08125">
    <property type="entry name" value="Mannitol_dh_C"/>
    <property type="match status" value="1"/>
</dbReference>
<accession>A0A316JC21</accession>
<evidence type="ECO:0000259" key="3">
    <source>
        <dbReference type="Pfam" id="PF01232"/>
    </source>
</evidence>
<sequence>MSDQPSILQFGTSRFLLGHADFFISEALAEGNAIGTVAIVQTTANPDSARRIAALNSGEGYPVIIRGLSGGKPVDTQYQAKSVTAAYSAHRDWEKIRSLAANVKVILSNTADKGYELDESDDRTLISTPERLPKSFPAKLLVLLHHRWQVNADAPLSIFPCELISHNGDKLRSILLGMAQDWDLPEAFTQWIKDKCIFANSLVDRIVSEPIDPVGAIAEPYALWAIEQAEGLTLPCKHADIVVTHDLARFERLKLYLLNLGHTYIAEQWLKNARPKDEIVLDAMQDPTIRDELEAVWNDEVIPVFAADGLEAEAKDYLVSVRERFLNPFLKHRISDIASNHEEKKQRRFAPIIARAKELGLNLEQRRLNQALSSS</sequence>
<dbReference type="InterPro" id="IPR036291">
    <property type="entry name" value="NAD(P)-bd_dom_sf"/>
</dbReference>
<dbReference type="SUPFAM" id="SSF51735">
    <property type="entry name" value="NAD(P)-binding Rossmann-fold domains"/>
    <property type="match status" value="1"/>
</dbReference>
<organism evidence="5 6">
    <name type="scientific">Falsochrobactrum shanghaiense</name>
    <dbReference type="NCBI Taxonomy" id="2201899"/>
    <lineage>
        <taxon>Bacteria</taxon>
        <taxon>Pseudomonadati</taxon>
        <taxon>Pseudomonadota</taxon>
        <taxon>Alphaproteobacteria</taxon>
        <taxon>Hyphomicrobiales</taxon>
        <taxon>Brucellaceae</taxon>
        <taxon>Falsochrobactrum</taxon>
    </lineage>
</organism>
<gene>
    <name evidence="5" type="ORF">DKP76_06870</name>
</gene>
<keyword evidence="2" id="KW-0520">NAD</keyword>
<dbReference type="EMBL" id="QGDB01000002">
    <property type="protein sequence ID" value="PWL18781.1"/>
    <property type="molecule type" value="Genomic_DNA"/>
</dbReference>
<dbReference type="RefSeq" id="WP_109705678.1">
    <property type="nucleotide sequence ID" value="NZ_QGDB01000002.1"/>
</dbReference>
<reference evidence="5 6" key="1">
    <citation type="submission" date="2018-05" db="EMBL/GenBank/DDBJ databases">
        <title>Comparative genomic sequence analysis between strain HN4 and CCM 8460T (Falsochrobactrum ovis) will provide more evidence to prove that HN4 is a new species of Falsochrobactrum.</title>
        <authorList>
            <person name="Lyu W."/>
            <person name="Sun L."/>
            <person name="Yao L."/>
        </authorList>
    </citation>
    <scope>NUCLEOTIDE SEQUENCE [LARGE SCALE GENOMIC DNA]</scope>
    <source>
        <strain evidence="5 6">HN4</strain>
    </source>
</reference>
<dbReference type="Gene3D" id="3.40.50.720">
    <property type="entry name" value="NAD(P)-binding Rossmann-like Domain"/>
    <property type="match status" value="1"/>
</dbReference>
<dbReference type="InterPro" id="IPR013328">
    <property type="entry name" value="6PGD_dom2"/>
</dbReference>
<dbReference type="SUPFAM" id="SSF48179">
    <property type="entry name" value="6-phosphogluconate dehydrogenase C-terminal domain-like"/>
    <property type="match status" value="1"/>
</dbReference>
<name>A0A316JC21_9HYPH</name>
<dbReference type="InterPro" id="IPR013118">
    <property type="entry name" value="Mannitol_DH_C"/>
</dbReference>
<dbReference type="AlphaFoldDB" id="A0A316JC21"/>